<feature type="domain" description="DUF883" evidence="9">
    <location>
        <begin position="11"/>
        <end position="61"/>
    </location>
</feature>
<keyword evidence="4" id="KW-0997">Cell inner membrane</keyword>
<dbReference type="InterPro" id="IPR010279">
    <property type="entry name" value="YqjD/ElaB"/>
</dbReference>
<reference evidence="11" key="1">
    <citation type="submission" date="2021-08" db="EMBL/GenBank/DDBJ databases">
        <title>Genome of a novel bacterium of the phylum Verrucomicrobia, Oleiharenicola sp. KSB-15.</title>
        <authorList>
            <person name="Chung J.-H."/>
            <person name="Ahn J.-H."/>
            <person name="Yoon Y."/>
            <person name="Kim D.-Y."/>
            <person name="An S.-H."/>
            <person name="Park I."/>
            <person name="Yeon J."/>
        </authorList>
    </citation>
    <scope>NUCLEOTIDE SEQUENCE</scope>
    <source>
        <strain evidence="11">KSB-15</strain>
    </source>
</reference>
<proteinExistence type="inferred from homology"/>
<dbReference type="GO" id="GO:0005886">
    <property type="term" value="C:plasma membrane"/>
    <property type="evidence" value="ECO:0007669"/>
    <property type="project" value="UniProtKB-SubCell"/>
</dbReference>
<protein>
    <submittedName>
        <fullName evidence="11">DUF883 family protein</fullName>
    </submittedName>
</protein>
<evidence type="ECO:0000256" key="4">
    <source>
        <dbReference type="ARBA" id="ARBA00022519"/>
    </source>
</evidence>
<dbReference type="Pfam" id="PF19029">
    <property type="entry name" value="DUF883_C"/>
    <property type="match status" value="1"/>
</dbReference>
<keyword evidence="3" id="KW-1003">Cell membrane</keyword>
<dbReference type="PANTHER" id="PTHR35893">
    <property type="entry name" value="INNER MEMBRANE PROTEIN-RELATED"/>
    <property type="match status" value="1"/>
</dbReference>
<dbReference type="InterPro" id="IPR043604">
    <property type="entry name" value="DUF883_N"/>
</dbReference>
<dbReference type="EMBL" id="CP080507">
    <property type="protein sequence ID" value="QYM79600.1"/>
    <property type="molecule type" value="Genomic_DNA"/>
</dbReference>
<dbReference type="Proteomes" id="UP000825051">
    <property type="component" value="Chromosome"/>
</dbReference>
<evidence type="ECO:0000259" key="10">
    <source>
        <dbReference type="Pfam" id="PF19029"/>
    </source>
</evidence>
<keyword evidence="6 8" id="KW-1133">Transmembrane helix</keyword>
<comment type="similarity">
    <text evidence="2">Belongs to the ElaB/YgaM/YqjD family.</text>
</comment>
<dbReference type="GO" id="GO:0043022">
    <property type="term" value="F:ribosome binding"/>
    <property type="evidence" value="ECO:0007669"/>
    <property type="project" value="InterPro"/>
</dbReference>
<feature type="transmembrane region" description="Helical" evidence="8">
    <location>
        <begin position="83"/>
        <end position="101"/>
    </location>
</feature>
<dbReference type="RefSeq" id="WP_220163694.1">
    <property type="nucleotide sequence ID" value="NZ_CP080507.1"/>
</dbReference>
<evidence type="ECO:0000256" key="2">
    <source>
        <dbReference type="ARBA" id="ARBA00010423"/>
    </source>
</evidence>
<comment type="subcellular location">
    <subcellularLocation>
        <location evidence="1">Cell inner membrane</location>
        <topology evidence="1">Single-pass membrane protein</topology>
    </subcellularLocation>
</comment>
<dbReference type="KEGG" id="ole:K0B96_02995"/>
<accession>A0A8F9XHQ9</accession>
<evidence type="ECO:0000256" key="3">
    <source>
        <dbReference type="ARBA" id="ARBA00022475"/>
    </source>
</evidence>
<evidence type="ECO:0000313" key="11">
    <source>
        <dbReference type="EMBL" id="QYM79600.1"/>
    </source>
</evidence>
<evidence type="ECO:0000256" key="5">
    <source>
        <dbReference type="ARBA" id="ARBA00022692"/>
    </source>
</evidence>
<evidence type="ECO:0000313" key="12">
    <source>
        <dbReference type="Proteomes" id="UP000825051"/>
    </source>
</evidence>
<feature type="domain" description="DUF883" evidence="10">
    <location>
        <begin position="75"/>
        <end position="103"/>
    </location>
</feature>
<evidence type="ECO:0000256" key="8">
    <source>
        <dbReference type="SAM" id="Phobius"/>
    </source>
</evidence>
<dbReference type="AlphaFoldDB" id="A0A8F9XHQ9"/>
<evidence type="ECO:0000256" key="7">
    <source>
        <dbReference type="ARBA" id="ARBA00023136"/>
    </source>
</evidence>
<sequence length="104" mass="11133">MEEAYGQMARDRVLADLRALAGDAEALLKATTGDAGDKAKEIRGRLAAAIERAKGTYTDLQAQGIESAKEAARKADRTIRNHPYESIAIALGVGVLLGVLLRRK</sequence>
<evidence type="ECO:0000259" key="9">
    <source>
        <dbReference type="Pfam" id="PF05957"/>
    </source>
</evidence>
<evidence type="ECO:0000256" key="6">
    <source>
        <dbReference type="ARBA" id="ARBA00022989"/>
    </source>
</evidence>
<evidence type="ECO:0000256" key="1">
    <source>
        <dbReference type="ARBA" id="ARBA00004377"/>
    </source>
</evidence>
<organism evidence="11 12">
    <name type="scientific">Horticoccus luteus</name>
    <dbReference type="NCBI Taxonomy" id="2862869"/>
    <lineage>
        <taxon>Bacteria</taxon>
        <taxon>Pseudomonadati</taxon>
        <taxon>Verrucomicrobiota</taxon>
        <taxon>Opitutia</taxon>
        <taxon>Opitutales</taxon>
        <taxon>Opitutaceae</taxon>
        <taxon>Horticoccus</taxon>
    </lineage>
</organism>
<keyword evidence="7 8" id="KW-0472">Membrane</keyword>
<dbReference type="InterPro" id="IPR043605">
    <property type="entry name" value="DUF883_C"/>
</dbReference>
<gene>
    <name evidence="11" type="ORF">K0B96_02995</name>
</gene>
<dbReference type="Pfam" id="PF05957">
    <property type="entry name" value="DUF883"/>
    <property type="match status" value="1"/>
</dbReference>
<name>A0A8F9XHQ9_9BACT</name>
<keyword evidence="5 8" id="KW-0812">Transmembrane</keyword>
<dbReference type="PANTHER" id="PTHR35893:SF3">
    <property type="entry name" value="INNER MEMBRANE PROTEIN"/>
    <property type="match status" value="1"/>
</dbReference>
<keyword evidence="12" id="KW-1185">Reference proteome</keyword>